<feature type="transmembrane region" description="Helical" evidence="1">
    <location>
        <begin position="124"/>
        <end position="146"/>
    </location>
</feature>
<keyword evidence="1" id="KW-0812">Transmembrane</keyword>
<feature type="transmembrane region" description="Helical" evidence="1">
    <location>
        <begin position="42"/>
        <end position="61"/>
    </location>
</feature>
<dbReference type="EMBL" id="BALG01000023">
    <property type="protein sequence ID" value="GAC41154.1"/>
    <property type="molecule type" value="Genomic_DNA"/>
</dbReference>
<evidence type="ECO:0000256" key="1">
    <source>
        <dbReference type="SAM" id="Phobius"/>
    </source>
</evidence>
<dbReference type="PIRSF" id="PIRSF021441">
    <property type="entry name" value="DUF1453"/>
    <property type="match status" value="1"/>
</dbReference>
<keyword evidence="1" id="KW-0472">Membrane</keyword>
<comment type="caution">
    <text evidence="2">The sequence shown here is derived from an EMBL/GenBank/DDBJ whole genome shotgun (WGS) entry which is preliminary data.</text>
</comment>
<keyword evidence="1" id="KW-1133">Transmembrane helix</keyword>
<dbReference type="Proteomes" id="UP000029453">
    <property type="component" value="Unassembled WGS sequence"/>
</dbReference>
<feature type="transmembrane region" description="Helical" evidence="1">
    <location>
        <begin position="67"/>
        <end position="84"/>
    </location>
</feature>
<accession>M9LYG7</accession>
<dbReference type="PANTHER" id="PTHR39164:SF1">
    <property type="entry name" value="PROTEIN CCDC"/>
    <property type="match status" value="1"/>
</dbReference>
<name>M9LYG7_PAEPP</name>
<evidence type="ECO:0000313" key="2">
    <source>
        <dbReference type="EMBL" id="GAC41154.1"/>
    </source>
</evidence>
<feature type="transmembrane region" description="Helical" evidence="1">
    <location>
        <begin position="96"/>
        <end position="118"/>
    </location>
</feature>
<dbReference type="InterPro" id="IPR058247">
    <property type="entry name" value="DUF1453"/>
</dbReference>
<proteinExistence type="predicted"/>
<dbReference type="InterPro" id="IPR031306">
    <property type="entry name" value="CcdC"/>
</dbReference>
<reference evidence="2 3" key="1">
    <citation type="submission" date="2012-10" db="EMBL/GenBank/DDBJ databases">
        <title>Draft Genome Sequence of Paenibacillus popilliae ATCC 14706T.</title>
        <authorList>
            <person name="Iiyama K."/>
            <person name="Mori K."/>
            <person name="Mon H."/>
            <person name="Chieda Y."/>
            <person name="Lee J.M."/>
            <person name="Kusakabe T."/>
            <person name="Tashiro K."/>
            <person name="Asano S."/>
            <person name="Yasunaga-Aoki C."/>
            <person name="Shimizu S."/>
        </authorList>
    </citation>
    <scope>NUCLEOTIDE SEQUENCE [LARGE SCALE GENOMIC DNA]</scope>
    <source>
        <strain evidence="2 3">ATCC 14706</strain>
    </source>
</reference>
<gene>
    <name evidence="2" type="ORF">PPOP_0495</name>
</gene>
<organism evidence="2 3">
    <name type="scientific">Paenibacillus popilliae ATCC 14706</name>
    <dbReference type="NCBI Taxonomy" id="1212764"/>
    <lineage>
        <taxon>Bacteria</taxon>
        <taxon>Bacillati</taxon>
        <taxon>Bacillota</taxon>
        <taxon>Bacilli</taxon>
        <taxon>Bacillales</taxon>
        <taxon>Paenibacillaceae</taxon>
        <taxon>Paenibacillus</taxon>
    </lineage>
</organism>
<protein>
    <submittedName>
        <fullName evidence="2">Membrane protein</fullName>
    </submittedName>
</protein>
<sequence>MTMSHALVSSQFMSLLLSLAAGTAVIVLRLRASHKPTSAQKMIMPPVGMAFGFLMFVVPAMRIPWTWGGAAFVAGAVCFSYPLIRTSRFEVNDGKVYLKRSTMFTVVVVALLILRLILHDVVEQYVSMTQSASIFFILAFGMLLPWRVAMLMEYRQLTGSADTGAEENRST</sequence>
<dbReference type="Pfam" id="PF07301">
    <property type="entry name" value="DUF1453"/>
    <property type="match status" value="1"/>
</dbReference>
<keyword evidence="3" id="KW-1185">Reference proteome</keyword>
<dbReference type="AlphaFoldDB" id="M9LYG7"/>
<feature type="transmembrane region" description="Helical" evidence="1">
    <location>
        <begin position="12"/>
        <end position="30"/>
    </location>
</feature>
<evidence type="ECO:0000313" key="3">
    <source>
        <dbReference type="Proteomes" id="UP000029453"/>
    </source>
</evidence>
<dbReference type="PANTHER" id="PTHR39164">
    <property type="entry name" value="PROTEIN CCDC"/>
    <property type="match status" value="1"/>
</dbReference>